<gene>
    <name evidence="1" type="ORF">L596_025291</name>
</gene>
<keyword evidence="2" id="KW-1185">Reference proteome</keyword>
<reference evidence="1 2" key="2">
    <citation type="journal article" date="2019" name="G3 (Bethesda)">
        <title>Hybrid Assembly of the Genome of the Entomopathogenic Nematode Steinernema carpocapsae Identifies the X-Chromosome.</title>
        <authorList>
            <person name="Serra L."/>
            <person name="Macchietto M."/>
            <person name="Macias-Munoz A."/>
            <person name="McGill C.J."/>
            <person name="Rodriguez I.M."/>
            <person name="Rodriguez B."/>
            <person name="Murad R."/>
            <person name="Mortazavi A."/>
        </authorList>
    </citation>
    <scope>NUCLEOTIDE SEQUENCE [LARGE SCALE GENOMIC DNA]</scope>
    <source>
        <strain evidence="1 2">ALL</strain>
    </source>
</reference>
<accession>A0A4U5M7J5</accession>
<reference evidence="1 2" key="1">
    <citation type="journal article" date="2015" name="Genome Biol.">
        <title>Comparative genomics of Steinernema reveals deeply conserved gene regulatory networks.</title>
        <authorList>
            <person name="Dillman A.R."/>
            <person name="Macchietto M."/>
            <person name="Porter C.F."/>
            <person name="Rogers A."/>
            <person name="Williams B."/>
            <person name="Antoshechkin I."/>
            <person name="Lee M.M."/>
            <person name="Goodwin Z."/>
            <person name="Lu X."/>
            <person name="Lewis E.E."/>
            <person name="Goodrich-Blair H."/>
            <person name="Stock S.P."/>
            <person name="Adams B.J."/>
            <person name="Sternberg P.W."/>
            <person name="Mortazavi A."/>
        </authorList>
    </citation>
    <scope>NUCLEOTIDE SEQUENCE [LARGE SCALE GENOMIC DNA]</scope>
    <source>
        <strain evidence="1 2">ALL</strain>
    </source>
</reference>
<comment type="caution">
    <text evidence="1">The sequence shown here is derived from an EMBL/GenBank/DDBJ whole genome shotgun (WGS) entry which is preliminary data.</text>
</comment>
<proteinExistence type="predicted"/>
<dbReference type="AlphaFoldDB" id="A0A4U5M7J5"/>
<sequence>MSTISRSSSESFIPVLVQNFIKRCYAFEVPTRDNIVVVITNCGQIRLGDFEKQTGSSHWLGTIILMLLCTKKKQNLQWDITPQHYHGRSCLPENQDCTKEHWGML</sequence>
<evidence type="ECO:0000313" key="2">
    <source>
        <dbReference type="Proteomes" id="UP000298663"/>
    </source>
</evidence>
<organism evidence="1 2">
    <name type="scientific">Steinernema carpocapsae</name>
    <name type="common">Entomopathogenic nematode</name>
    <dbReference type="NCBI Taxonomy" id="34508"/>
    <lineage>
        <taxon>Eukaryota</taxon>
        <taxon>Metazoa</taxon>
        <taxon>Ecdysozoa</taxon>
        <taxon>Nematoda</taxon>
        <taxon>Chromadorea</taxon>
        <taxon>Rhabditida</taxon>
        <taxon>Tylenchina</taxon>
        <taxon>Panagrolaimomorpha</taxon>
        <taxon>Strongyloidoidea</taxon>
        <taxon>Steinernematidae</taxon>
        <taxon>Steinernema</taxon>
    </lineage>
</organism>
<dbReference type="Proteomes" id="UP000298663">
    <property type="component" value="Unassembled WGS sequence"/>
</dbReference>
<evidence type="ECO:0000313" key="1">
    <source>
        <dbReference type="EMBL" id="TKR64812.1"/>
    </source>
</evidence>
<dbReference type="EMBL" id="AZBU02000009">
    <property type="protein sequence ID" value="TKR64812.1"/>
    <property type="molecule type" value="Genomic_DNA"/>
</dbReference>
<protein>
    <submittedName>
        <fullName evidence="1">Uncharacterized protein</fullName>
    </submittedName>
</protein>
<name>A0A4U5M7J5_STECR</name>